<evidence type="ECO:0008006" key="3">
    <source>
        <dbReference type="Google" id="ProtNLM"/>
    </source>
</evidence>
<dbReference type="Proteomes" id="UP001596044">
    <property type="component" value="Unassembled WGS sequence"/>
</dbReference>
<accession>A0ABW0KJB1</accession>
<evidence type="ECO:0000313" key="2">
    <source>
        <dbReference type="Proteomes" id="UP001596044"/>
    </source>
</evidence>
<protein>
    <recommendedName>
        <fullName evidence="3">Spore coat protein</fullName>
    </recommendedName>
</protein>
<organism evidence="1 2">
    <name type="scientific">Paenibacillus aestuarii</name>
    <dbReference type="NCBI Taxonomy" id="516965"/>
    <lineage>
        <taxon>Bacteria</taxon>
        <taxon>Bacillati</taxon>
        <taxon>Bacillota</taxon>
        <taxon>Bacilli</taxon>
        <taxon>Bacillales</taxon>
        <taxon>Paenibacillaceae</taxon>
        <taxon>Paenibacillus</taxon>
    </lineage>
</organism>
<proteinExistence type="predicted"/>
<dbReference type="EMBL" id="JBHSMJ010000065">
    <property type="protein sequence ID" value="MFC5453162.1"/>
    <property type="molecule type" value="Genomic_DNA"/>
</dbReference>
<comment type="caution">
    <text evidence="1">The sequence shown here is derived from an EMBL/GenBank/DDBJ whole genome shotgun (WGS) entry which is preliminary data.</text>
</comment>
<reference evidence="2" key="1">
    <citation type="journal article" date="2019" name="Int. J. Syst. Evol. Microbiol.">
        <title>The Global Catalogue of Microorganisms (GCM) 10K type strain sequencing project: providing services to taxonomists for standard genome sequencing and annotation.</title>
        <authorList>
            <consortium name="The Broad Institute Genomics Platform"/>
            <consortium name="The Broad Institute Genome Sequencing Center for Infectious Disease"/>
            <person name="Wu L."/>
            <person name="Ma J."/>
        </authorList>
    </citation>
    <scope>NUCLEOTIDE SEQUENCE [LARGE SCALE GENOMIC DNA]</scope>
    <source>
        <strain evidence="2">KACC 11904</strain>
    </source>
</reference>
<gene>
    <name evidence="1" type="ORF">ACFPOG_33640</name>
</gene>
<keyword evidence="2" id="KW-1185">Reference proteome</keyword>
<name>A0ABW0KJB1_9BACL</name>
<dbReference type="RefSeq" id="WP_270879409.1">
    <property type="nucleotide sequence ID" value="NZ_JAQFVF010000023.1"/>
</dbReference>
<sequence length="209" mass="23308">MYNKNFSSFGSTTYGNAQHSTGTQSYNNQFTGSQRQYQPVGIVQSYYGQNTASQTTQNYRTQPVQQHMQQQNVSPESFHMANYRGYQNQNQNQNISPSFGTSTTSSYGMNNYNTNQTQTQTGGYASQQQQFSPYGSSAQSGVYNQTIVSPNAFHTANYKGNMNQNFDFGTTSRTSGQTQSGYIIPNTPTHQTMSANAFNQNTSYGYNSF</sequence>
<evidence type="ECO:0000313" key="1">
    <source>
        <dbReference type="EMBL" id="MFC5453162.1"/>
    </source>
</evidence>